<reference evidence="2 3" key="1">
    <citation type="submission" date="2019-04" db="EMBL/GenBank/DDBJ databases">
        <authorList>
            <person name="Pope W.H."/>
            <person name="Garlena R.A."/>
            <person name="Russell D.A."/>
            <person name="Jacobs-Sera D."/>
            <person name="Hatfull G.F."/>
        </authorList>
    </citation>
    <scope>NUCLEOTIDE SEQUENCE [LARGE SCALE GENOMIC DNA]</scope>
</reference>
<keyword evidence="3" id="KW-1185">Reference proteome</keyword>
<organism evidence="2 3">
    <name type="scientific">Gordonia phage Forza</name>
    <dbReference type="NCBI Taxonomy" id="2571247"/>
    <lineage>
        <taxon>Viruses</taxon>
        <taxon>Duplodnaviria</taxon>
        <taxon>Heunggongvirae</taxon>
        <taxon>Uroviricota</taxon>
        <taxon>Caudoviricetes</taxon>
        <taxon>Forzavirus</taxon>
        <taxon>Forzavirus forza</taxon>
    </lineage>
</organism>
<evidence type="ECO:0000313" key="2">
    <source>
        <dbReference type="EMBL" id="QGT55057.1"/>
    </source>
</evidence>
<name>A0A650EY15_9CAUD</name>
<dbReference type="EMBL" id="MK814760">
    <property type="protein sequence ID" value="QGT55057.1"/>
    <property type="molecule type" value="Genomic_DNA"/>
</dbReference>
<feature type="region of interest" description="Disordered" evidence="1">
    <location>
        <begin position="1"/>
        <end position="36"/>
    </location>
</feature>
<dbReference type="RefSeq" id="YP_010648944.1">
    <property type="nucleotide sequence ID" value="NC_070763.1"/>
</dbReference>
<accession>A0A650EY15</accession>
<dbReference type="Proteomes" id="UP000423482">
    <property type="component" value="Segment"/>
</dbReference>
<sequence>MDSILHQDYYDGSGVEQPEEPEAKTEMRSTPRGMTRKRTKDVGYVLAAGIKWNKDKSKMLWTSTHEGYDLVIDKVSDRSYSWSISQNGAVMDSGNDLGSAFWDIADIINKKMKGF</sequence>
<dbReference type="GeneID" id="77924432"/>
<evidence type="ECO:0000313" key="3">
    <source>
        <dbReference type="Proteomes" id="UP000423482"/>
    </source>
</evidence>
<protein>
    <submittedName>
        <fullName evidence="2">Uncharacterized protein</fullName>
    </submittedName>
</protein>
<dbReference type="KEGG" id="vg:77924432"/>
<gene>
    <name evidence="2" type="primary">64</name>
    <name evidence="2" type="ORF">SEA_FORZA_64</name>
</gene>
<evidence type="ECO:0000256" key="1">
    <source>
        <dbReference type="SAM" id="MobiDB-lite"/>
    </source>
</evidence>
<proteinExistence type="predicted"/>